<keyword evidence="5 11" id="KW-0812">Transmembrane</keyword>
<feature type="transmembrane region" description="Helical" evidence="11">
    <location>
        <begin position="12"/>
        <end position="45"/>
    </location>
</feature>
<keyword evidence="7" id="KW-0443">Lipid metabolism</keyword>
<comment type="similarity">
    <text evidence="2">Belongs to the CDP-alcohol phosphatidyltransferase class-I family.</text>
</comment>
<dbReference type="EC" id="2.7.8.5" evidence="12"/>
<keyword evidence="6 11" id="KW-1133">Transmembrane helix</keyword>
<dbReference type="InterPro" id="IPR004570">
    <property type="entry name" value="Phosphatidylglycerol_P_synth"/>
</dbReference>
<feature type="transmembrane region" description="Helical" evidence="11">
    <location>
        <begin position="152"/>
        <end position="170"/>
    </location>
</feature>
<evidence type="ECO:0000256" key="4">
    <source>
        <dbReference type="ARBA" id="ARBA00022679"/>
    </source>
</evidence>
<dbReference type="NCBIfam" id="TIGR00560">
    <property type="entry name" value="pgsA"/>
    <property type="match status" value="1"/>
</dbReference>
<keyword evidence="8 11" id="KW-0472">Membrane</keyword>
<reference evidence="12" key="1">
    <citation type="submission" date="2018-06" db="EMBL/GenBank/DDBJ databases">
        <authorList>
            <person name="Zhirakovskaya E."/>
        </authorList>
    </citation>
    <scope>NUCLEOTIDE SEQUENCE</scope>
</reference>
<dbReference type="GO" id="GO:0046474">
    <property type="term" value="P:glycerophospholipid biosynthetic process"/>
    <property type="evidence" value="ECO:0007669"/>
    <property type="project" value="TreeGrafter"/>
</dbReference>
<dbReference type="Pfam" id="PF01066">
    <property type="entry name" value="CDP-OH_P_transf"/>
    <property type="match status" value="1"/>
</dbReference>
<keyword evidence="3" id="KW-0444">Lipid biosynthesis</keyword>
<evidence type="ECO:0000256" key="10">
    <source>
        <dbReference type="ARBA" id="ARBA00023264"/>
    </source>
</evidence>
<evidence type="ECO:0000256" key="3">
    <source>
        <dbReference type="ARBA" id="ARBA00022516"/>
    </source>
</evidence>
<evidence type="ECO:0000256" key="7">
    <source>
        <dbReference type="ARBA" id="ARBA00023098"/>
    </source>
</evidence>
<evidence type="ECO:0000256" key="2">
    <source>
        <dbReference type="ARBA" id="ARBA00010441"/>
    </source>
</evidence>
<dbReference type="GO" id="GO:0016020">
    <property type="term" value="C:membrane"/>
    <property type="evidence" value="ECO:0007669"/>
    <property type="project" value="UniProtKB-SubCell"/>
</dbReference>
<feature type="transmembrane region" description="Helical" evidence="11">
    <location>
        <begin position="128"/>
        <end position="146"/>
    </location>
</feature>
<dbReference type="PANTHER" id="PTHR14269:SF62">
    <property type="entry name" value="CDP-DIACYLGLYCEROL--GLYCEROL-3-PHOSPHATE 3-PHOSPHATIDYLTRANSFERASE 1, CHLOROPLASTIC"/>
    <property type="match status" value="1"/>
</dbReference>
<keyword evidence="4 12" id="KW-0808">Transferase</keyword>
<dbReference type="AlphaFoldDB" id="A0A3B1BZ86"/>
<evidence type="ECO:0000256" key="11">
    <source>
        <dbReference type="SAM" id="Phobius"/>
    </source>
</evidence>
<dbReference type="InterPro" id="IPR048254">
    <property type="entry name" value="CDP_ALCOHOL_P_TRANSF_CS"/>
</dbReference>
<evidence type="ECO:0000256" key="1">
    <source>
        <dbReference type="ARBA" id="ARBA00004141"/>
    </source>
</evidence>
<proteinExistence type="inferred from homology"/>
<dbReference type="InterPro" id="IPR043130">
    <property type="entry name" value="CDP-OH_PTrfase_TM_dom"/>
</dbReference>
<dbReference type="PROSITE" id="PS00379">
    <property type="entry name" value="CDP_ALCOHOL_P_TRANSF"/>
    <property type="match status" value="1"/>
</dbReference>
<evidence type="ECO:0000313" key="12">
    <source>
        <dbReference type="EMBL" id="VAX23279.1"/>
    </source>
</evidence>
<keyword evidence="10" id="KW-1208">Phospholipid metabolism</keyword>
<sequence length="183" mass="20262">MIKLNLPNKITLFRIFLVPLIIVFLISPSMWSCFIAAVIFGLAAISDWLDGHIARVTNEVTVLGKLLDPIADKLLITSALVPLVELDRVSAWIVVVIIGREIAVSGLRMVASSQGIHIDASPLGKYKMVAEIVAILFLILDFNLLFHYLGQIGIWVAMLLSIASGIDYFVQFWNRLDMNEKAG</sequence>
<organism evidence="12">
    <name type="scientific">hydrothermal vent metagenome</name>
    <dbReference type="NCBI Taxonomy" id="652676"/>
    <lineage>
        <taxon>unclassified sequences</taxon>
        <taxon>metagenomes</taxon>
        <taxon>ecological metagenomes</taxon>
    </lineage>
</organism>
<accession>A0A3B1BZ86</accession>
<dbReference type="PANTHER" id="PTHR14269">
    <property type="entry name" value="CDP-DIACYLGLYCEROL--GLYCEROL-3-PHOSPHATE 3-PHOSPHATIDYLTRANSFERASE-RELATED"/>
    <property type="match status" value="1"/>
</dbReference>
<dbReference type="InterPro" id="IPR000462">
    <property type="entry name" value="CDP-OH_P_trans"/>
</dbReference>
<dbReference type="PIRSF" id="PIRSF000847">
    <property type="entry name" value="Phos_ph_gly_syn"/>
    <property type="match status" value="1"/>
</dbReference>
<evidence type="ECO:0000256" key="6">
    <source>
        <dbReference type="ARBA" id="ARBA00022989"/>
    </source>
</evidence>
<evidence type="ECO:0000256" key="8">
    <source>
        <dbReference type="ARBA" id="ARBA00023136"/>
    </source>
</evidence>
<evidence type="ECO:0000256" key="9">
    <source>
        <dbReference type="ARBA" id="ARBA00023209"/>
    </source>
</evidence>
<dbReference type="GO" id="GO:0008444">
    <property type="term" value="F:CDP-diacylglycerol-glycerol-3-phosphate 3-phosphatidyltransferase activity"/>
    <property type="evidence" value="ECO:0007669"/>
    <property type="project" value="UniProtKB-EC"/>
</dbReference>
<evidence type="ECO:0000256" key="5">
    <source>
        <dbReference type="ARBA" id="ARBA00022692"/>
    </source>
</evidence>
<comment type="subcellular location">
    <subcellularLocation>
        <location evidence="1">Membrane</location>
        <topology evidence="1">Multi-pass membrane protein</topology>
    </subcellularLocation>
</comment>
<keyword evidence="9" id="KW-0594">Phospholipid biosynthesis</keyword>
<name>A0A3B1BZ86_9ZZZZ</name>
<dbReference type="InterPro" id="IPR050324">
    <property type="entry name" value="CDP-alcohol_PTase-I"/>
</dbReference>
<gene>
    <name evidence="12" type="ORF">MNBD_NITROSPINAE01-1131</name>
</gene>
<protein>
    <submittedName>
        <fullName evidence="12">CDP-diacylglycerol--glycerol-3-phosphate 3-phosphatidyltransferase</fullName>
        <ecNumber evidence="12">2.7.8.5</ecNumber>
    </submittedName>
</protein>
<dbReference type="EMBL" id="UOGC01000150">
    <property type="protein sequence ID" value="VAX23279.1"/>
    <property type="molecule type" value="Genomic_DNA"/>
</dbReference>
<dbReference type="Gene3D" id="1.20.120.1760">
    <property type="match status" value="1"/>
</dbReference>